<organism evidence="2 3">
    <name type="scientific">Nocardia jiangxiensis</name>
    <dbReference type="NCBI Taxonomy" id="282685"/>
    <lineage>
        <taxon>Bacteria</taxon>
        <taxon>Bacillati</taxon>
        <taxon>Actinomycetota</taxon>
        <taxon>Actinomycetes</taxon>
        <taxon>Mycobacteriales</taxon>
        <taxon>Nocardiaceae</taxon>
        <taxon>Nocardia</taxon>
    </lineage>
</organism>
<feature type="domain" description="HTH cro/C1-type" evidence="1">
    <location>
        <begin position="40"/>
        <end position="94"/>
    </location>
</feature>
<dbReference type="Proteomes" id="UP001601992">
    <property type="component" value="Unassembled WGS sequence"/>
</dbReference>
<dbReference type="SUPFAM" id="SSF47413">
    <property type="entry name" value="lambda repressor-like DNA-binding domains"/>
    <property type="match status" value="1"/>
</dbReference>
<dbReference type="InterPro" id="IPR010982">
    <property type="entry name" value="Lambda_DNA-bd_dom_sf"/>
</dbReference>
<evidence type="ECO:0000259" key="1">
    <source>
        <dbReference type="PROSITE" id="PS50943"/>
    </source>
</evidence>
<comment type="caution">
    <text evidence="2">The sequence shown here is derived from an EMBL/GenBank/DDBJ whole genome shotgun (WGS) entry which is preliminary data.</text>
</comment>
<dbReference type="SMART" id="SM00530">
    <property type="entry name" value="HTH_XRE"/>
    <property type="match status" value="1"/>
</dbReference>
<dbReference type="InterPro" id="IPR001387">
    <property type="entry name" value="Cro/C1-type_HTH"/>
</dbReference>
<keyword evidence="3" id="KW-1185">Reference proteome</keyword>
<accession>A0ABW6RZ59</accession>
<protein>
    <submittedName>
        <fullName evidence="2">Helix-turn-helix domain-containing protein</fullName>
    </submittedName>
</protein>
<dbReference type="RefSeq" id="WP_387404041.1">
    <property type="nucleotide sequence ID" value="NZ_JBIAQY010000004.1"/>
</dbReference>
<dbReference type="PROSITE" id="PS50943">
    <property type="entry name" value="HTH_CROC1"/>
    <property type="match status" value="1"/>
</dbReference>
<evidence type="ECO:0000313" key="2">
    <source>
        <dbReference type="EMBL" id="MFF3569259.1"/>
    </source>
</evidence>
<dbReference type="Pfam" id="PF01381">
    <property type="entry name" value="HTH_3"/>
    <property type="match status" value="1"/>
</dbReference>
<proteinExistence type="predicted"/>
<dbReference type="EMBL" id="JBIAQY010000004">
    <property type="protein sequence ID" value="MFF3569259.1"/>
    <property type="molecule type" value="Genomic_DNA"/>
</dbReference>
<name>A0ABW6RZ59_9NOCA</name>
<evidence type="ECO:0000313" key="3">
    <source>
        <dbReference type="Proteomes" id="UP001601992"/>
    </source>
</evidence>
<gene>
    <name evidence="2" type="ORF">ACFYXQ_15925</name>
</gene>
<sequence length="110" mass="11535">MRNSITRSASPSIGKLGRVCAVLGIAISDVLDIDLDNPNLADLRQLAAKTQLQLAKAAGLTTSVAQELEQGTARLMPHHVSSLADALGIEPARIRSAYDPARTRPPGTPA</sequence>
<dbReference type="CDD" id="cd00093">
    <property type="entry name" value="HTH_XRE"/>
    <property type="match status" value="1"/>
</dbReference>
<dbReference type="Gene3D" id="1.10.260.40">
    <property type="entry name" value="lambda repressor-like DNA-binding domains"/>
    <property type="match status" value="1"/>
</dbReference>
<reference evidence="2 3" key="1">
    <citation type="submission" date="2024-10" db="EMBL/GenBank/DDBJ databases">
        <title>The Natural Products Discovery Center: Release of the First 8490 Sequenced Strains for Exploring Actinobacteria Biosynthetic Diversity.</title>
        <authorList>
            <person name="Kalkreuter E."/>
            <person name="Kautsar S.A."/>
            <person name="Yang D."/>
            <person name="Bader C.D."/>
            <person name="Teijaro C.N."/>
            <person name="Fluegel L."/>
            <person name="Davis C.M."/>
            <person name="Simpson J.R."/>
            <person name="Lauterbach L."/>
            <person name="Steele A.D."/>
            <person name="Gui C."/>
            <person name="Meng S."/>
            <person name="Li G."/>
            <person name="Viehrig K."/>
            <person name="Ye F."/>
            <person name="Su P."/>
            <person name="Kiefer A.F."/>
            <person name="Nichols A."/>
            <person name="Cepeda A.J."/>
            <person name="Yan W."/>
            <person name="Fan B."/>
            <person name="Jiang Y."/>
            <person name="Adhikari A."/>
            <person name="Zheng C.-J."/>
            <person name="Schuster L."/>
            <person name="Cowan T.M."/>
            <person name="Smanski M.J."/>
            <person name="Chevrette M.G."/>
            <person name="De Carvalho L.P.S."/>
            <person name="Shen B."/>
        </authorList>
    </citation>
    <scope>NUCLEOTIDE SEQUENCE [LARGE SCALE GENOMIC DNA]</scope>
    <source>
        <strain evidence="2 3">NPDC002593</strain>
    </source>
</reference>